<evidence type="ECO:0000256" key="9">
    <source>
        <dbReference type="RuleBase" id="RU000532"/>
    </source>
</evidence>
<dbReference type="Pfam" id="PF00162">
    <property type="entry name" value="PGK"/>
    <property type="match status" value="1"/>
</dbReference>
<dbReference type="GO" id="GO:0006094">
    <property type="term" value="P:gluconeogenesis"/>
    <property type="evidence" value="ECO:0007669"/>
    <property type="project" value="TreeGrafter"/>
</dbReference>
<dbReference type="GO" id="GO:0006096">
    <property type="term" value="P:glycolytic process"/>
    <property type="evidence" value="ECO:0007669"/>
    <property type="project" value="UniProtKB-UniRule"/>
</dbReference>
<feature type="binding site" evidence="7">
    <location>
        <begin position="67"/>
        <end position="70"/>
    </location>
    <ligand>
        <name>substrate</name>
    </ligand>
</feature>
<organism evidence="10 11">
    <name type="scientific">Candidatus Kaiserbacteria bacterium RIFOXYB1_FULL_46_14</name>
    <dbReference type="NCBI Taxonomy" id="1798531"/>
    <lineage>
        <taxon>Bacteria</taxon>
        <taxon>Candidatus Kaiseribacteriota</taxon>
    </lineage>
</organism>
<dbReference type="UniPathway" id="UPA00109">
    <property type="reaction ID" value="UER00185"/>
</dbReference>
<comment type="subcellular location">
    <subcellularLocation>
        <location evidence="7">Cytoplasm</location>
    </subcellularLocation>
</comment>
<dbReference type="PIRSF" id="PIRSF000724">
    <property type="entry name" value="Pgk"/>
    <property type="match status" value="1"/>
</dbReference>
<dbReference type="InterPro" id="IPR036043">
    <property type="entry name" value="Phosphoglycerate_kinase_sf"/>
</dbReference>
<dbReference type="InterPro" id="IPR015824">
    <property type="entry name" value="Phosphoglycerate_kinase_N"/>
</dbReference>
<dbReference type="STRING" id="1798531.A2392_02005"/>
<dbReference type="GO" id="GO:0005524">
    <property type="term" value="F:ATP binding"/>
    <property type="evidence" value="ECO:0007669"/>
    <property type="project" value="UniProtKB-KW"/>
</dbReference>
<feature type="binding site" evidence="7">
    <location>
        <position position="118"/>
    </location>
    <ligand>
        <name>substrate</name>
    </ligand>
</feature>
<dbReference type="GO" id="GO:0043531">
    <property type="term" value="F:ADP binding"/>
    <property type="evidence" value="ECO:0007669"/>
    <property type="project" value="TreeGrafter"/>
</dbReference>
<evidence type="ECO:0000256" key="6">
    <source>
        <dbReference type="ARBA" id="ARBA00022840"/>
    </source>
</evidence>
<comment type="subunit">
    <text evidence="7">Monomer.</text>
</comment>
<keyword evidence="6 7" id="KW-0067">ATP-binding</keyword>
<feature type="binding site" evidence="7">
    <location>
        <position position="44"/>
    </location>
    <ligand>
        <name>substrate</name>
    </ligand>
</feature>
<comment type="caution">
    <text evidence="10">The sequence shown here is derived from an EMBL/GenBank/DDBJ whole genome shotgun (WGS) entry which is preliminary data.</text>
</comment>
<protein>
    <recommendedName>
        <fullName evidence="2 7">Phosphoglycerate kinase</fullName>
        <ecNumber evidence="2 7">2.7.2.3</ecNumber>
    </recommendedName>
</protein>
<dbReference type="PANTHER" id="PTHR11406">
    <property type="entry name" value="PHOSPHOGLYCERATE KINASE"/>
    <property type="match status" value="1"/>
</dbReference>
<dbReference type="AlphaFoldDB" id="A0A1F6FI44"/>
<keyword evidence="7" id="KW-0324">Glycolysis</keyword>
<comment type="caution">
    <text evidence="7">Lacks conserved residue(s) required for the propagation of feature annotation.</text>
</comment>
<feature type="binding site" evidence="7 8">
    <location>
        <position position="200"/>
    </location>
    <ligand>
        <name>ATP</name>
        <dbReference type="ChEBI" id="CHEBI:30616"/>
    </ligand>
</feature>
<gene>
    <name evidence="7" type="primary">pgk</name>
    <name evidence="10" type="ORF">A2392_02005</name>
</gene>
<dbReference type="GO" id="GO:0004618">
    <property type="term" value="F:phosphoglycerate kinase activity"/>
    <property type="evidence" value="ECO:0007669"/>
    <property type="project" value="UniProtKB-UniRule"/>
</dbReference>
<evidence type="ECO:0000256" key="7">
    <source>
        <dbReference type="HAMAP-Rule" id="MF_00145"/>
    </source>
</evidence>
<sequence>MPAQTGQVGLPLLRDISELKGKKVLLRAGLNVPVKDGVVTERFRIEQAVPTIKYLQDKGAKVIVIGHIGREPEESLKPVFTVLQEMVGAKWGGELLGEASILAGELLYGEVLLLENLRRDPREEADEDSLSAELAALADLYVNDAFADSHRAHSSIVGLPRHLPSYFGPSFMKEYEALSKALKPTSPSLFVIGGAKFETKMPLVEKFSSRYDQVFIGGALVNDVFKARGLQVGKSLVSDIDLTNNDLLKKTNIILPIDVMTTGPNGQRTVTPEEVTEDEMIMDVGPATIEMLAPRIASARTILWNGPLGNFERGFAGGTEALAESIARSDAHSIVGGGDTIAAIRGLHLDNDFGFLSTAGGAMLTFLETGTLPAIDAVLGR</sequence>
<evidence type="ECO:0000313" key="10">
    <source>
        <dbReference type="EMBL" id="OGG85531.1"/>
    </source>
</evidence>
<evidence type="ECO:0000256" key="4">
    <source>
        <dbReference type="ARBA" id="ARBA00022741"/>
    </source>
</evidence>
<dbReference type="Gene3D" id="3.40.50.1260">
    <property type="entry name" value="Phosphoglycerate kinase, N-terminal domain"/>
    <property type="match status" value="2"/>
</dbReference>
<keyword evidence="4 7" id="KW-0547">Nucleotide-binding</keyword>
<feature type="binding site" evidence="7 8">
    <location>
        <begin position="337"/>
        <end position="340"/>
    </location>
    <ligand>
        <name>ATP</name>
        <dbReference type="ChEBI" id="CHEBI:30616"/>
    </ligand>
</feature>
<dbReference type="InterPro" id="IPR001576">
    <property type="entry name" value="Phosphoglycerate_kinase"/>
</dbReference>
<evidence type="ECO:0000256" key="1">
    <source>
        <dbReference type="ARBA" id="ARBA00000642"/>
    </source>
</evidence>
<keyword evidence="5 7" id="KW-0418">Kinase</keyword>
<comment type="pathway">
    <text evidence="7">Carbohydrate degradation; glycolysis; pyruvate from D-glyceraldehyde 3-phosphate: step 2/5.</text>
</comment>
<evidence type="ECO:0000256" key="5">
    <source>
        <dbReference type="ARBA" id="ARBA00022777"/>
    </source>
</evidence>
<dbReference type="EMBL" id="MFMS01000006">
    <property type="protein sequence ID" value="OGG85531.1"/>
    <property type="molecule type" value="Genomic_DNA"/>
</dbReference>
<feature type="binding site" evidence="7">
    <location>
        <position position="151"/>
    </location>
    <ligand>
        <name>substrate</name>
    </ligand>
</feature>
<comment type="similarity">
    <text evidence="7 9">Belongs to the phosphoglycerate kinase family.</text>
</comment>
<dbReference type="PRINTS" id="PR00477">
    <property type="entry name" value="PHGLYCKINASE"/>
</dbReference>
<evidence type="ECO:0000256" key="8">
    <source>
        <dbReference type="PIRSR" id="PIRSR000724-2"/>
    </source>
</evidence>
<name>A0A1F6FI44_9BACT</name>
<feature type="binding site" evidence="7 8">
    <location>
        <position position="312"/>
    </location>
    <ligand>
        <name>ATP</name>
        <dbReference type="ChEBI" id="CHEBI:30616"/>
    </ligand>
</feature>
<comment type="catalytic activity">
    <reaction evidence="1 7 9">
        <text>(2R)-3-phosphoglycerate + ATP = (2R)-3-phospho-glyceroyl phosphate + ADP</text>
        <dbReference type="Rhea" id="RHEA:14801"/>
        <dbReference type="ChEBI" id="CHEBI:30616"/>
        <dbReference type="ChEBI" id="CHEBI:57604"/>
        <dbReference type="ChEBI" id="CHEBI:58272"/>
        <dbReference type="ChEBI" id="CHEBI:456216"/>
        <dbReference type="EC" id="2.7.2.3"/>
    </reaction>
</comment>
<reference evidence="10 11" key="1">
    <citation type="journal article" date="2016" name="Nat. Commun.">
        <title>Thousands of microbial genomes shed light on interconnected biogeochemical processes in an aquifer system.</title>
        <authorList>
            <person name="Anantharaman K."/>
            <person name="Brown C.T."/>
            <person name="Hug L.A."/>
            <person name="Sharon I."/>
            <person name="Castelle C.J."/>
            <person name="Probst A.J."/>
            <person name="Thomas B.C."/>
            <person name="Singh A."/>
            <person name="Wilkins M.J."/>
            <person name="Karaoz U."/>
            <person name="Brodie E.L."/>
            <person name="Williams K.H."/>
            <person name="Hubbard S.S."/>
            <person name="Banfield J.F."/>
        </authorList>
    </citation>
    <scope>NUCLEOTIDE SEQUENCE [LARGE SCALE GENOMIC DNA]</scope>
</reference>
<dbReference type="HAMAP" id="MF_00145">
    <property type="entry name" value="Phosphoglyc_kinase"/>
    <property type="match status" value="1"/>
</dbReference>
<accession>A0A1F6FI44</accession>
<dbReference type="PANTHER" id="PTHR11406:SF23">
    <property type="entry name" value="PHOSPHOGLYCERATE KINASE 1, CHLOROPLASTIC-RELATED"/>
    <property type="match status" value="1"/>
</dbReference>
<proteinExistence type="inferred from homology"/>
<evidence type="ECO:0000313" key="11">
    <source>
        <dbReference type="Proteomes" id="UP000177395"/>
    </source>
</evidence>
<keyword evidence="3 7" id="KW-0808">Transferase</keyword>
<dbReference type="GO" id="GO:0005829">
    <property type="term" value="C:cytosol"/>
    <property type="evidence" value="ECO:0007669"/>
    <property type="project" value="TreeGrafter"/>
</dbReference>
<keyword evidence="7" id="KW-0963">Cytoplasm</keyword>
<dbReference type="Proteomes" id="UP000177395">
    <property type="component" value="Unassembled WGS sequence"/>
</dbReference>
<evidence type="ECO:0000256" key="2">
    <source>
        <dbReference type="ARBA" id="ARBA00013061"/>
    </source>
</evidence>
<evidence type="ECO:0000256" key="3">
    <source>
        <dbReference type="ARBA" id="ARBA00022679"/>
    </source>
</evidence>
<dbReference type="SUPFAM" id="SSF53748">
    <property type="entry name" value="Phosphoglycerate kinase"/>
    <property type="match status" value="1"/>
</dbReference>
<dbReference type="EC" id="2.7.2.3" evidence="2 7"/>